<proteinExistence type="predicted"/>
<gene>
    <name evidence="1" type="ORF">OM960_15440</name>
</gene>
<dbReference type="Proteomes" id="UP001207582">
    <property type="component" value="Unassembled WGS sequence"/>
</dbReference>
<dbReference type="RefSeq" id="WP_264772576.1">
    <property type="nucleotide sequence ID" value="NZ_JAPDOG010000014.1"/>
</dbReference>
<sequence length="111" mass="12136">MTEPLTIDKLADEVRPMAGQVCLLYRSELARLIGVAEDRDDLYYVVRLKSGSEPLWLSAVGHIDPLKGHVPDEVYEGLSAVFTLNGAAPEEFQVIRHDPSAEDSASPIMAA</sequence>
<evidence type="ECO:0000313" key="2">
    <source>
        <dbReference type="Proteomes" id="UP001207582"/>
    </source>
</evidence>
<dbReference type="EMBL" id="JAPDOG010000014">
    <property type="protein sequence ID" value="MCW3782942.1"/>
    <property type="molecule type" value="Genomic_DNA"/>
</dbReference>
<accession>A0ABT3J5H4</accession>
<protein>
    <submittedName>
        <fullName evidence="1">Uncharacterized protein</fullName>
    </submittedName>
</protein>
<evidence type="ECO:0000313" key="1">
    <source>
        <dbReference type="EMBL" id="MCW3782942.1"/>
    </source>
</evidence>
<name>A0ABT3J5H4_9RHOB</name>
<reference evidence="1 2" key="1">
    <citation type="submission" date="2022-10" db="EMBL/GenBank/DDBJ databases">
        <title>Defluviimonas sp. CAU 1641 isolated from mud.</title>
        <authorList>
            <person name="Kim W."/>
        </authorList>
    </citation>
    <scope>NUCLEOTIDE SEQUENCE [LARGE SCALE GENOMIC DNA]</scope>
    <source>
        <strain evidence="1 2">CAU 1641</strain>
    </source>
</reference>
<keyword evidence="2" id="KW-1185">Reference proteome</keyword>
<comment type="caution">
    <text evidence="1">The sequence shown here is derived from an EMBL/GenBank/DDBJ whole genome shotgun (WGS) entry which is preliminary data.</text>
</comment>
<organism evidence="1 2">
    <name type="scientific">Defluviimonas salinarum</name>
    <dbReference type="NCBI Taxonomy" id="2992147"/>
    <lineage>
        <taxon>Bacteria</taxon>
        <taxon>Pseudomonadati</taxon>
        <taxon>Pseudomonadota</taxon>
        <taxon>Alphaproteobacteria</taxon>
        <taxon>Rhodobacterales</taxon>
        <taxon>Paracoccaceae</taxon>
        <taxon>Albidovulum</taxon>
    </lineage>
</organism>